<dbReference type="AlphaFoldDB" id="A0A1G7LA48"/>
<dbReference type="STRING" id="482827.SAMN04488243_1606"/>
<protein>
    <submittedName>
        <fullName evidence="1">Putative sensory transduction regulator</fullName>
    </submittedName>
</protein>
<evidence type="ECO:0000313" key="1">
    <source>
        <dbReference type="EMBL" id="SDF45900.1"/>
    </source>
</evidence>
<sequence length="152" mass="17147">MSAMNLKSKRPLTRRLVLEVLSELPGIRPLVSREGHVGVLFKDAESDLLFTVAVTLDGFFDNVLVFMASLEPPLGLSQEAALRLANRWNAERRWPRVWVREGKVWADFHLPLPPEVEPEILQLLFMHLFHGLAELSSWLTQRNGTDAPAAVA</sequence>
<dbReference type="EMBL" id="FNBC01000060">
    <property type="protein sequence ID" value="SDF45900.1"/>
    <property type="molecule type" value="Genomic_DNA"/>
</dbReference>
<dbReference type="Proteomes" id="UP000199446">
    <property type="component" value="Unassembled WGS sequence"/>
</dbReference>
<dbReference type="Pfam" id="PF10722">
    <property type="entry name" value="YbjN"/>
    <property type="match status" value="1"/>
</dbReference>
<reference evidence="2" key="1">
    <citation type="submission" date="2016-10" db="EMBL/GenBank/DDBJ databases">
        <authorList>
            <person name="Varghese N."/>
            <person name="Submissions S."/>
        </authorList>
    </citation>
    <scope>NUCLEOTIDE SEQUENCE [LARGE SCALE GENOMIC DNA]</scope>
    <source>
        <strain evidence="2">CGMCC 1.6992</strain>
    </source>
</reference>
<evidence type="ECO:0000313" key="2">
    <source>
        <dbReference type="Proteomes" id="UP000199446"/>
    </source>
</evidence>
<dbReference type="InterPro" id="IPR019660">
    <property type="entry name" value="Put_sensory_transdc_reg_YbjN"/>
</dbReference>
<proteinExistence type="predicted"/>
<gene>
    <name evidence="1" type="ORF">SAMN04488243_1606</name>
</gene>
<name>A0A1G7LA48_9DEIN</name>
<organism evidence="1 2">
    <name type="scientific">Thermus arciformis</name>
    <dbReference type="NCBI Taxonomy" id="482827"/>
    <lineage>
        <taxon>Bacteria</taxon>
        <taxon>Thermotogati</taxon>
        <taxon>Deinococcota</taxon>
        <taxon>Deinococci</taxon>
        <taxon>Thermales</taxon>
        <taxon>Thermaceae</taxon>
        <taxon>Thermus</taxon>
    </lineage>
</organism>
<accession>A0A1G7LA48</accession>
<keyword evidence="2" id="KW-1185">Reference proteome</keyword>